<feature type="transmembrane region" description="Helical" evidence="1">
    <location>
        <begin position="122"/>
        <end position="140"/>
    </location>
</feature>
<protein>
    <submittedName>
        <fullName evidence="2">Na+-driven multidrug efflux pump</fullName>
    </submittedName>
</protein>
<feature type="transmembrane region" description="Helical" evidence="1">
    <location>
        <begin position="235"/>
        <end position="261"/>
    </location>
</feature>
<reference evidence="2 3" key="1">
    <citation type="submission" date="2018-04" db="EMBL/GenBank/DDBJ databases">
        <title>Genomic Encyclopedia of Archaeal and Bacterial Type Strains, Phase II (KMG-II): from individual species to whole genera.</title>
        <authorList>
            <person name="Goeker M."/>
        </authorList>
    </citation>
    <scope>NUCLEOTIDE SEQUENCE [LARGE SCALE GENOMIC DNA]</scope>
    <source>
        <strain evidence="2 3">DSM 25731</strain>
    </source>
</reference>
<accession>A0A2T6BWI0</accession>
<comment type="caution">
    <text evidence="2">The sequence shown here is derived from an EMBL/GenBank/DDBJ whole genome shotgun (WGS) entry which is preliminary data.</text>
</comment>
<keyword evidence="1" id="KW-0472">Membrane</keyword>
<sequence length="501" mass="57072">MNKLGKDLFYSTGFAVFNVLLNFWLIKEAEYLLSALALSVFLVMRRVVPTFTNLSQLGTSQALIRYASINKDDKDKIRTYFAISFTIWICSCIVLAILYFGFGSTLGQLVYDEVEGTNNFKPYFLLTVWYIAIIHLSYLVQPYFLVQRKVFFYNVINMLNASLILLLVIKYMATTTTAGEIINGVVTKVVLTNFLYIALSVMSIVQLLLMGYIIMQQKLYNYPSFEKIKAYGKEFIRYGLPRSAITFSDMFLLTVSAFMIVDGKEDITAFLLALTLARIVLIVLQPISKLSSVIVGNNNSAERQKIATNLMTGTIVYSTFLLVIILYNWLNVLIEYWISDAERIENVIYAFKILAFGLIPYSIFHGLKGIIEIKFFKPFNLYSILIAIACHVILFYALRDSYGNLFALSFSLMIGFAALGITTIIWCRKDFNSYTYYRMEVLIIVGIILFAINYYVNAFYPNVIACIICVIGSTIIYAGVLFFSKVKFLSETINVLLKRGK</sequence>
<dbReference type="Proteomes" id="UP000244090">
    <property type="component" value="Unassembled WGS sequence"/>
</dbReference>
<keyword evidence="1" id="KW-0812">Transmembrane</keyword>
<evidence type="ECO:0000256" key="1">
    <source>
        <dbReference type="SAM" id="Phobius"/>
    </source>
</evidence>
<feature type="transmembrane region" description="Helical" evidence="1">
    <location>
        <begin position="462"/>
        <end position="483"/>
    </location>
</feature>
<feature type="transmembrane region" description="Helical" evidence="1">
    <location>
        <begin position="405"/>
        <end position="427"/>
    </location>
</feature>
<evidence type="ECO:0000313" key="2">
    <source>
        <dbReference type="EMBL" id="PTX60432.1"/>
    </source>
</evidence>
<keyword evidence="1" id="KW-1133">Transmembrane helix</keyword>
<feature type="transmembrane region" description="Helical" evidence="1">
    <location>
        <begin position="439"/>
        <end position="456"/>
    </location>
</feature>
<feature type="transmembrane region" description="Helical" evidence="1">
    <location>
        <begin position="379"/>
        <end position="399"/>
    </location>
</feature>
<gene>
    <name evidence="2" type="ORF">C8N46_10676</name>
</gene>
<dbReference type="RefSeq" id="WP_108115378.1">
    <property type="nucleotide sequence ID" value="NZ_QBKT01000006.1"/>
</dbReference>
<dbReference type="EMBL" id="QBKT01000006">
    <property type="protein sequence ID" value="PTX60432.1"/>
    <property type="molecule type" value="Genomic_DNA"/>
</dbReference>
<feature type="transmembrane region" description="Helical" evidence="1">
    <location>
        <begin position="80"/>
        <end position="102"/>
    </location>
</feature>
<feature type="transmembrane region" description="Helical" evidence="1">
    <location>
        <begin position="193"/>
        <end position="214"/>
    </location>
</feature>
<proteinExistence type="predicted"/>
<dbReference type="AlphaFoldDB" id="A0A2T6BWI0"/>
<feature type="transmembrane region" description="Helical" evidence="1">
    <location>
        <begin position="306"/>
        <end position="327"/>
    </location>
</feature>
<feature type="transmembrane region" description="Helical" evidence="1">
    <location>
        <begin position="152"/>
        <end position="173"/>
    </location>
</feature>
<feature type="transmembrane region" description="Helical" evidence="1">
    <location>
        <begin position="347"/>
        <end position="367"/>
    </location>
</feature>
<organism evidence="2 3">
    <name type="scientific">Kordia periserrulae</name>
    <dbReference type="NCBI Taxonomy" id="701523"/>
    <lineage>
        <taxon>Bacteria</taxon>
        <taxon>Pseudomonadati</taxon>
        <taxon>Bacteroidota</taxon>
        <taxon>Flavobacteriia</taxon>
        <taxon>Flavobacteriales</taxon>
        <taxon>Flavobacteriaceae</taxon>
        <taxon>Kordia</taxon>
    </lineage>
</organism>
<feature type="transmembrane region" description="Helical" evidence="1">
    <location>
        <begin position="31"/>
        <end position="48"/>
    </location>
</feature>
<dbReference type="OrthoDB" id="1422030at2"/>
<name>A0A2T6BWI0_9FLAO</name>
<keyword evidence="3" id="KW-1185">Reference proteome</keyword>
<evidence type="ECO:0000313" key="3">
    <source>
        <dbReference type="Proteomes" id="UP000244090"/>
    </source>
</evidence>